<evidence type="ECO:0000313" key="14">
    <source>
        <dbReference type="EMBL" id="KAF5323399.1"/>
    </source>
</evidence>
<evidence type="ECO:0000256" key="1">
    <source>
        <dbReference type="ARBA" id="ARBA00003555"/>
    </source>
</evidence>
<dbReference type="InterPro" id="IPR050765">
    <property type="entry name" value="Riboflavin_Biosynth_HTPR"/>
</dbReference>
<evidence type="ECO:0000256" key="9">
    <source>
        <dbReference type="ARBA" id="ARBA00030073"/>
    </source>
</evidence>
<comment type="catalytic activity">
    <reaction evidence="11">
        <text>2,5-diamino-6-(1-D-ribitylamino)pyrimidin-4(3H)-one 5'-phosphate + NAD(+) = 2,5-diamino-6-(1-D-ribosylamino)pyrimidin-4(3H)-one 5'-phosphate + NADH + H(+)</text>
        <dbReference type="Rhea" id="RHEA:27274"/>
        <dbReference type="ChEBI" id="CHEBI:15378"/>
        <dbReference type="ChEBI" id="CHEBI:57540"/>
        <dbReference type="ChEBI" id="CHEBI:57945"/>
        <dbReference type="ChEBI" id="CHEBI:58890"/>
        <dbReference type="ChEBI" id="CHEBI:59545"/>
        <dbReference type="EC" id="1.1.1.302"/>
    </reaction>
</comment>
<dbReference type="InterPro" id="IPR002734">
    <property type="entry name" value="RibDG_C"/>
</dbReference>
<evidence type="ECO:0000256" key="10">
    <source>
        <dbReference type="ARBA" id="ARBA00031630"/>
    </source>
</evidence>
<comment type="function">
    <text evidence="1">Catalyzes an early step in riboflavin biosynthesis, the NADPH-dependent reduction of the ribose side chain of 2,5-diamino-6-ribosylamino-4(3H)-pyrimidinone 5'-phosphate, yielding 2,5-diamino-6-ribitylamino-4(3H)-pyrimidinone 5'-phosphate.</text>
</comment>
<dbReference type="GO" id="GO:0008703">
    <property type="term" value="F:5-amino-6-(5-phosphoribosylamino)uracil reductase activity"/>
    <property type="evidence" value="ECO:0007669"/>
    <property type="project" value="InterPro"/>
</dbReference>
<name>A0A8H5F4I1_9AGAR</name>
<evidence type="ECO:0000259" key="13">
    <source>
        <dbReference type="Pfam" id="PF01872"/>
    </source>
</evidence>
<evidence type="ECO:0000313" key="15">
    <source>
        <dbReference type="Proteomes" id="UP000541558"/>
    </source>
</evidence>
<dbReference type="GO" id="GO:0009231">
    <property type="term" value="P:riboflavin biosynthetic process"/>
    <property type="evidence" value="ECO:0007669"/>
    <property type="project" value="UniProtKB-KW"/>
</dbReference>
<dbReference type="PANTHER" id="PTHR38011">
    <property type="entry name" value="DIHYDROFOLATE REDUCTASE FAMILY PROTEIN (AFU_ORTHOLOGUE AFUA_8G06820)"/>
    <property type="match status" value="1"/>
</dbReference>
<evidence type="ECO:0000256" key="7">
    <source>
        <dbReference type="ARBA" id="ARBA00022857"/>
    </source>
</evidence>
<keyword evidence="8" id="KW-0560">Oxidoreductase</keyword>
<evidence type="ECO:0000256" key="6">
    <source>
        <dbReference type="ARBA" id="ARBA00022619"/>
    </source>
</evidence>
<evidence type="ECO:0000256" key="3">
    <source>
        <dbReference type="ARBA" id="ARBA00009723"/>
    </source>
</evidence>
<dbReference type="Pfam" id="PF01872">
    <property type="entry name" value="RibD_C"/>
    <property type="match status" value="1"/>
</dbReference>
<evidence type="ECO:0000256" key="4">
    <source>
        <dbReference type="ARBA" id="ARBA00012851"/>
    </source>
</evidence>
<dbReference type="Gene3D" id="3.40.430.10">
    <property type="entry name" value="Dihydrofolate Reductase, subunit A"/>
    <property type="match status" value="1"/>
</dbReference>
<dbReference type="EC" id="1.1.1.302" evidence="4"/>
<keyword evidence="7" id="KW-0521">NADP</keyword>
<comment type="pathway">
    <text evidence="2">Cofactor biosynthesis; riboflavin biosynthesis.</text>
</comment>
<dbReference type="SUPFAM" id="SSF53597">
    <property type="entry name" value="Dihydrofolate reductase-like"/>
    <property type="match status" value="1"/>
</dbReference>
<dbReference type="Proteomes" id="UP000541558">
    <property type="component" value="Unassembled WGS sequence"/>
</dbReference>
<dbReference type="OrthoDB" id="5432at2759"/>
<proteinExistence type="inferred from homology"/>
<dbReference type="EMBL" id="JAACJK010000166">
    <property type="protein sequence ID" value="KAF5323399.1"/>
    <property type="molecule type" value="Genomic_DNA"/>
</dbReference>
<protein>
    <recommendedName>
        <fullName evidence="5">2,5-diamino-6-ribosylamino-4(3H)-pyrimidinone 5'-phosphate reductase</fullName>
        <ecNumber evidence="4">1.1.1.302</ecNumber>
    </recommendedName>
    <alternativeName>
        <fullName evidence="10">2,5-diamino-6-(5-phospho-D-ribosylamino)pyrimidin-4(3H)-one reductase</fullName>
    </alternativeName>
    <alternativeName>
        <fullName evidence="9">2,5-diamino-6-ribitylamino-4(3H)-pyrimidinone 5'-phosphate synthase</fullName>
    </alternativeName>
</protein>
<feature type="domain" description="Bacterial bifunctional deaminase-reductase C-terminal" evidence="13">
    <location>
        <begin position="13"/>
        <end position="220"/>
    </location>
</feature>
<keyword evidence="6" id="KW-0686">Riboflavin biosynthesis</keyword>
<comment type="similarity">
    <text evidence="3">Belongs to the HTP reductase family.</text>
</comment>
<reference evidence="14 15" key="1">
    <citation type="journal article" date="2020" name="ISME J.">
        <title>Uncovering the hidden diversity of litter-decomposition mechanisms in mushroom-forming fungi.</title>
        <authorList>
            <person name="Floudas D."/>
            <person name="Bentzer J."/>
            <person name="Ahren D."/>
            <person name="Johansson T."/>
            <person name="Persson P."/>
            <person name="Tunlid A."/>
        </authorList>
    </citation>
    <scope>NUCLEOTIDE SEQUENCE [LARGE SCALE GENOMIC DNA]</scope>
    <source>
        <strain evidence="14 15">CBS 175.51</strain>
    </source>
</reference>
<evidence type="ECO:0000256" key="12">
    <source>
        <dbReference type="ARBA" id="ARBA00049020"/>
    </source>
</evidence>
<sequence>MMNYDLALKPTDLTVTFAQSLDGKLAGALGSQVVLSCRESRFMTHWLRSRHQGILVGVNTAINDNPQLNTRLLHGDPENPQPIVLDTHLRFPIDAKLIKNYAAGTGKQPWIVTATNEDQLWLDRKAALEAAGARIIEVLDTRNISQVVDRIRQLGISSLMVEGGAQIIRSFIQSPIVDNLIITVSPTFLGKDGVGYELDLEGRGTNLSFERSFQLGRDTIVVFKKASSSS</sequence>
<dbReference type="InterPro" id="IPR024072">
    <property type="entry name" value="DHFR-like_dom_sf"/>
</dbReference>
<accession>A0A8H5F4I1</accession>
<evidence type="ECO:0000256" key="5">
    <source>
        <dbReference type="ARBA" id="ARBA00015035"/>
    </source>
</evidence>
<organism evidence="14 15">
    <name type="scientific">Ephemerocybe angulata</name>
    <dbReference type="NCBI Taxonomy" id="980116"/>
    <lineage>
        <taxon>Eukaryota</taxon>
        <taxon>Fungi</taxon>
        <taxon>Dikarya</taxon>
        <taxon>Basidiomycota</taxon>
        <taxon>Agaricomycotina</taxon>
        <taxon>Agaricomycetes</taxon>
        <taxon>Agaricomycetidae</taxon>
        <taxon>Agaricales</taxon>
        <taxon>Agaricineae</taxon>
        <taxon>Psathyrellaceae</taxon>
        <taxon>Ephemerocybe</taxon>
    </lineage>
</organism>
<comment type="catalytic activity">
    <reaction evidence="12">
        <text>2,5-diamino-6-(1-D-ribitylamino)pyrimidin-4(3H)-one 5'-phosphate + NADP(+) = 2,5-diamino-6-(1-D-ribosylamino)pyrimidin-4(3H)-one 5'-phosphate + NADPH + H(+)</text>
        <dbReference type="Rhea" id="RHEA:27278"/>
        <dbReference type="ChEBI" id="CHEBI:15378"/>
        <dbReference type="ChEBI" id="CHEBI:57783"/>
        <dbReference type="ChEBI" id="CHEBI:58349"/>
        <dbReference type="ChEBI" id="CHEBI:58890"/>
        <dbReference type="ChEBI" id="CHEBI:59545"/>
        <dbReference type="EC" id="1.1.1.302"/>
    </reaction>
</comment>
<evidence type="ECO:0000256" key="2">
    <source>
        <dbReference type="ARBA" id="ARBA00005104"/>
    </source>
</evidence>
<dbReference type="PANTHER" id="PTHR38011:SF7">
    <property type="entry name" value="2,5-DIAMINO-6-RIBOSYLAMINO-4(3H)-PYRIMIDINONE 5'-PHOSPHATE REDUCTASE"/>
    <property type="match status" value="1"/>
</dbReference>
<comment type="caution">
    <text evidence="14">The sequence shown here is derived from an EMBL/GenBank/DDBJ whole genome shotgun (WGS) entry which is preliminary data.</text>
</comment>
<evidence type="ECO:0000256" key="8">
    <source>
        <dbReference type="ARBA" id="ARBA00023002"/>
    </source>
</evidence>
<keyword evidence="15" id="KW-1185">Reference proteome</keyword>
<gene>
    <name evidence="14" type="ORF">D9611_005625</name>
</gene>
<evidence type="ECO:0000256" key="11">
    <source>
        <dbReference type="ARBA" id="ARBA00047550"/>
    </source>
</evidence>
<dbReference type="AlphaFoldDB" id="A0A8H5F4I1"/>